<dbReference type="AlphaFoldDB" id="A0A5C5U0Y7"/>
<sequence length="407" mass="43904">MEIRPILSALSRHKVASALVVLEIALSCAILCNAMFLIMHRLHDVRTPSGIAEDELVQIRIGNHEPRDNADARTREDLAALRAVPGVASAVVVNQVPFHEDLSNADLSLSPEQPVPTLSAALYQVNEGSLDALGLRLVAGRDFSADEYQDGSALFAIDDLRTLRTSVILSAAAAQALFPDQDPLGRIAYWGPIPLTVVGVVETLARPGRLYGNRTYSAILPVRLNYGNGGMYVLRVSDPGMRGDVLARALAALERSGPGRLVLEQQSYAQARSDHFRNDRDMIGLLLSVCGLPLAVTALGIVGLASFWVQQRTKQIGVRRALGATRREVVRYFQTENFLLASIGIALGMVLAYAINQLLMGHYELPRLPLHYLPIGAAVLWLLGQLAVLGPALRAAAVPPAVATRSV</sequence>
<keyword evidence="4 7" id="KW-1133">Transmembrane helix</keyword>
<protein>
    <submittedName>
        <fullName evidence="10">FtsX-like permease family protein</fullName>
    </submittedName>
</protein>
<evidence type="ECO:0000256" key="7">
    <source>
        <dbReference type="SAM" id="Phobius"/>
    </source>
</evidence>
<evidence type="ECO:0000256" key="1">
    <source>
        <dbReference type="ARBA" id="ARBA00004651"/>
    </source>
</evidence>
<keyword evidence="3 7" id="KW-0812">Transmembrane</keyword>
<evidence type="ECO:0000259" key="9">
    <source>
        <dbReference type="Pfam" id="PF12704"/>
    </source>
</evidence>
<dbReference type="RefSeq" id="WP_146312106.1">
    <property type="nucleotide sequence ID" value="NZ_VOHE01000003.1"/>
</dbReference>
<feature type="transmembrane region" description="Helical" evidence="7">
    <location>
        <begin position="372"/>
        <end position="393"/>
    </location>
</feature>
<comment type="caution">
    <text evidence="10">The sequence shown here is derived from an EMBL/GenBank/DDBJ whole genome shotgun (WGS) entry which is preliminary data.</text>
</comment>
<feature type="domain" description="MacB-like periplasmic core" evidence="9">
    <location>
        <begin position="18"/>
        <end position="223"/>
    </location>
</feature>
<dbReference type="GO" id="GO:0022857">
    <property type="term" value="F:transmembrane transporter activity"/>
    <property type="evidence" value="ECO:0007669"/>
    <property type="project" value="TreeGrafter"/>
</dbReference>
<dbReference type="EMBL" id="VOHE01000003">
    <property type="protein sequence ID" value="TWT19574.1"/>
    <property type="molecule type" value="Genomic_DNA"/>
</dbReference>
<evidence type="ECO:0000256" key="2">
    <source>
        <dbReference type="ARBA" id="ARBA00022475"/>
    </source>
</evidence>
<dbReference type="OrthoDB" id="9770036at2"/>
<evidence type="ECO:0000256" key="5">
    <source>
        <dbReference type="ARBA" id="ARBA00023136"/>
    </source>
</evidence>
<keyword evidence="11" id="KW-1185">Reference proteome</keyword>
<dbReference type="PANTHER" id="PTHR30572">
    <property type="entry name" value="MEMBRANE COMPONENT OF TRANSPORTER-RELATED"/>
    <property type="match status" value="1"/>
</dbReference>
<feature type="transmembrane region" description="Helical" evidence="7">
    <location>
        <begin position="15"/>
        <end position="38"/>
    </location>
</feature>
<dbReference type="Pfam" id="PF02687">
    <property type="entry name" value="FtsX"/>
    <property type="match status" value="1"/>
</dbReference>
<dbReference type="PANTHER" id="PTHR30572:SF4">
    <property type="entry name" value="ABC TRANSPORTER PERMEASE YTRF"/>
    <property type="match status" value="1"/>
</dbReference>
<proteinExistence type="inferred from homology"/>
<evidence type="ECO:0000256" key="3">
    <source>
        <dbReference type="ARBA" id="ARBA00022692"/>
    </source>
</evidence>
<dbReference type="Pfam" id="PF12704">
    <property type="entry name" value="MacB_PCD"/>
    <property type="match status" value="1"/>
</dbReference>
<comment type="subcellular location">
    <subcellularLocation>
        <location evidence="1">Cell membrane</location>
        <topology evidence="1">Multi-pass membrane protein</topology>
    </subcellularLocation>
</comment>
<gene>
    <name evidence="10" type="ORF">FQY79_06915</name>
</gene>
<feature type="transmembrane region" description="Helical" evidence="7">
    <location>
        <begin position="282"/>
        <end position="309"/>
    </location>
</feature>
<evidence type="ECO:0000313" key="10">
    <source>
        <dbReference type="EMBL" id="TWT19574.1"/>
    </source>
</evidence>
<keyword evidence="2" id="KW-1003">Cell membrane</keyword>
<evidence type="ECO:0000256" key="4">
    <source>
        <dbReference type="ARBA" id="ARBA00022989"/>
    </source>
</evidence>
<evidence type="ECO:0000313" key="11">
    <source>
        <dbReference type="Proteomes" id="UP000315949"/>
    </source>
</evidence>
<dbReference type="InterPro" id="IPR025857">
    <property type="entry name" value="MacB_PCD"/>
</dbReference>
<evidence type="ECO:0000259" key="8">
    <source>
        <dbReference type="Pfam" id="PF02687"/>
    </source>
</evidence>
<feature type="domain" description="ABC3 transporter permease C-terminal" evidence="8">
    <location>
        <begin position="294"/>
        <end position="398"/>
    </location>
</feature>
<name>A0A5C5U0Y7_9GAMM</name>
<comment type="similarity">
    <text evidence="6">Belongs to the ABC-4 integral membrane protein family.</text>
</comment>
<dbReference type="InterPro" id="IPR003838">
    <property type="entry name" value="ABC3_permease_C"/>
</dbReference>
<feature type="transmembrane region" description="Helical" evidence="7">
    <location>
        <begin position="338"/>
        <end position="360"/>
    </location>
</feature>
<accession>A0A5C5U0Y7</accession>
<reference evidence="10 11" key="1">
    <citation type="submission" date="2019-07" db="EMBL/GenBank/DDBJ databases">
        <title>Luteimonas sp. YD-1 nov., isolated from acidic soil.</title>
        <authorList>
            <person name="Zhou J."/>
        </authorList>
    </citation>
    <scope>NUCLEOTIDE SEQUENCE [LARGE SCALE GENOMIC DNA]</scope>
    <source>
        <strain evidence="10 11">YD-1</strain>
    </source>
</reference>
<dbReference type="GO" id="GO:0005886">
    <property type="term" value="C:plasma membrane"/>
    <property type="evidence" value="ECO:0007669"/>
    <property type="project" value="UniProtKB-SubCell"/>
</dbReference>
<evidence type="ECO:0000256" key="6">
    <source>
        <dbReference type="ARBA" id="ARBA00038076"/>
    </source>
</evidence>
<keyword evidence="5 7" id="KW-0472">Membrane</keyword>
<dbReference type="Proteomes" id="UP000315949">
    <property type="component" value="Unassembled WGS sequence"/>
</dbReference>
<organism evidence="10 11">
    <name type="scientific">Luteimonas wenzhouensis</name>
    <dbReference type="NCBI Taxonomy" id="2599615"/>
    <lineage>
        <taxon>Bacteria</taxon>
        <taxon>Pseudomonadati</taxon>
        <taxon>Pseudomonadota</taxon>
        <taxon>Gammaproteobacteria</taxon>
        <taxon>Lysobacterales</taxon>
        <taxon>Lysobacteraceae</taxon>
        <taxon>Luteimonas</taxon>
    </lineage>
</organism>
<dbReference type="InterPro" id="IPR050250">
    <property type="entry name" value="Macrolide_Exporter_MacB"/>
</dbReference>